<reference evidence="3 4" key="1">
    <citation type="submission" date="2022-01" db="EMBL/GenBank/DDBJ databases">
        <title>Labilibaculum sp. nov, a marine bacterium isolated from Antarctica.</title>
        <authorList>
            <person name="Dai W."/>
        </authorList>
    </citation>
    <scope>NUCLEOTIDE SEQUENCE [LARGE SCALE GENOMIC DNA]</scope>
    <source>
        <strain evidence="3 4">DW002</strain>
    </source>
</reference>
<evidence type="ECO:0000313" key="4">
    <source>
        <dbReference type="Proteomes" id="UP001528920"/>
    </source>
</evidence>
<dbReference type="PANTHER" id="PTHR11138:SF5">
    <property type="entry name" value="METHIONYL-TRNA FORMYLTRANSFERASE, MITOCHONDRIAL"/>
    <property type="match status" value="1"/>
</dbReference>
<dbReference type="Proteomes" id="UP001528920">
    <property type="component" value="Unassembled WGS sequence"/>
</dbReference>
<dbReference type="Pfam" id="PF00551">
    <property type="entry name" value="Formyl_trans_N"/>
    <property type="match status" value="1"/>
</dbReference>
<evidence type="ECO:0008006" key="5">
    <source>
        <dbReference type="Google" id="ProtNLM"/>
    </source>
</evidence>
<evidence type="ECO:0000313" key="3">
    <source>
        <dbReference type="EMBL" id="MDE5417221.1"/>
    </source>
</evidence>
<protein>
    <recommendedName>
        <fullName evidence="5">Methionyl-tRNA formyltransferase</fullName>
    </recommendedName>
</protein>
<dbReference type="SUPFAM" id="SSF53328">
    <property type="entry name" value="Formyltransferase"/>
    <property type="match status" value="1"/>
</dbReference>
<dbReference type="InterPro" id="IPR011034">
    <property type="entry name" value="Formyl_transferase-like_C_sf"/>
</dbReference>
<dbReference type="Gene3D" id="3.40.50.12230">
    <property type="match status" value="1"/>
</dbReference>
<proteinExistence type="predicted"/>
<dbReference type="InterPro" id="IPR002376">
    <property type="entry name" value="Formyl_transf_N"/>
</dbReference>
<feature type="domain" description="Formyl transferase C-terminal" evidence="2">
    <location>
        <begin position="204"/>
        <end position="297"/>
    </location>
</feature>
<dbReference type="PANTHER" id="PTHR11138">
    <property type="entry name" value="METHIONYL-TRNA FORMYLTRANSFERASE"/>
    <property type="match status" value="1"/>
</dbReference>
<dbReference type="EMBL" id="JAKJSC010000001">
    <property type="protein sequence ID" value="MDE5417221.1"/>
    <property type="molecule type" value="Genomic_DNA"/>
</dbReference>
<dbReference type="InterPro" id="IPR036477">
    <property type="entry name" value="Formyl_transf_N_sf"/>
</dbReference>
<gene>
    <name evidence="3" type="ORF">L3049_04295</name>
</gene>
<dbReference type="Pfam" id="PF02911">
    <property type="entry name" value="Formyl_trans_C"/>
    <property type="match status" value="1"/>
</dbReference>
<feature type="domain" description="Formyl transferase N-terminal" evidence="1">
    <location>
        <begin position="64"/>
        <end position="174"/>
    </location>
</feature>
<evidence type="ECO:0000259" key="1">
    <source>
        <dbReference type="Pfam" id="PF00551"/>
    </source>
</evidence>
<sequence>MKLFCIGANLESFRSLKYLVDQNCQIDTLITLPKCENENVSDYYDLHDFCVENKIKTIDTVNVNSLEIINILKNEKPDYLFTLGWSQIFKEDFLSCFSYFIVGSHPTKLPYGRGRAPIPWTILEDTKSSAVSFFKIDLGIDTGKLILQKTFDISPGIYAEELYNIVAQELSKGFYEIYQMLIQKVDLPLIEQSNGNFNHRSKRSKSDGLIEFSNSIYFVEKLVRAVSKPYPGAYCYYKDKKIIFWKVEFCANENYVGTLGQIHKKSSNGLLVQFCDGNLWLKNPTFENNESVDIKLFRVGEKLGYNIQDEIYYLRQNLKDIFK</sequence>
<keyword evidence="4" id="KW-1185">Reference proteome</keyword>
<name>A0ABT5VP54_9BACT</name>
<dbReference type="InterPro" id="IPR005793">
    <property type="entry name" value="Formyl_trans_C"/>
</dbReference>
<evidence type="ECO:0000259" key="2">
    <source>
        <dbReference type="Pfam" id="PF02911"/>
    </source>
</evidence>
<dbReference type="SUPFAM" id="SSF50486">
    <property type="entry name" value="FMT C-terminal domain-like"/>
    <property type="match status" value="1"/>
</dbReference>
<comment type="caution">
    <text evidence="3">The sequence shown here is derived from an EMBL/GenBank/DDBJ whole genome shotgun (WGS) entry which is preliminary data.</text>
</comment>
<accession>A0ABT5VP54</accession>
<organism evidence="3 4">
    <name type="scientific">Paralabilibaculum antarcticum</name>
    <dbReference type="NCBI Taxonomy" id="2912572"/>
    <lineage>
        <taxon>Bacteria</taxon>
        <taxon>Pseudomonadati</taxon>
        <taxon>Bacteroidota</taxon>
        <taxon>Bacteroidia</taxon>
        <taxon>Marinilabiliales</taxon>
        <taxon>Marinifilaceae</taxon>
        <taxon>Paralabilibaculum</taxon>
    </lineage>
</organism>
<dbReference type="RefSeq" id="WP_275108558.1">
    <property type="nucleotide sequence ID" value="NZ_JAKJSC010000001.1"/>
</dbReference>